<evidence type="ECO:0000313" key="2">
    <source>
        <dbReference type="Proteomes" id="UP000076079"/>
    </source>
</evidence>
<proteinExistence type="predicted"/>
<name>A0A143PLF9_LUTPR</name>
<dbReference type="EMBL" id="CP015136">
    <property type="protein sequence ID" value="AMY09246.1"/>
    <property type="molecule type" value="Genomic_DNA"/>
</dbReference>
<dbReference type="KEGG" id="abac:LuPra_02459"/>
<accession>A0A143PLF9</accession>
<dbReference type="STRING" id="1855912.LuPra_02459"/>
<dbReference type="Proteomes" id="UP000076079">
    <property type="component" value="Chromosome"/>
</dbReference>
<reference evidence="1 2" key="1">
    <citation type="journal article" date="2016" name="Genome Announc.">
        <title>First Complete Genome Sequence of a Subdivision 6 Acidobacterium Strain.</title>
        <authorList>
            <person name="Huang S."/>
            <person name="Vieira S."/>
            <person name="Bunk B."/>
            <person name="Riedel T."/>
            <person name="Sproer C."/>
            <person name="Overmann J."/>
        </authorList>
    </citation>
    <scope>NUCLEOTIDE SEQUENCE [LARGE SCALE GENOMIC DNA]</scope>
    <source>
        <strain evidence="2">DSM 100886 HEG_-6_39</strain>
    </source>
</reference>
<protein>
    <submittedName>
        <fullName evidence="1">Uncharacterized protein</fullName>
    </submittedName>
</protein>
<organism evidence="1 2">
    <name type="scientific">Luteitalea pratensis</name>
    <dbReference type="NCBI Taxonomy" id="1855912"/>
    <lineage>
        <taxon>Bacteria</taxon>
        <taxon>Pseudomonadati</taxon>
        <taxon>Acidobacteriota</taxon>
        <taxon>Vicinamibacteria</taxon>
        <taxon>Vicinamibacterales</taxon>
        <taxon>Vicinamibacteraceae</taxon>
        <taxon>Luteitalea</taxon>
    </lineage>
</organism>
<keyword evidence="2" id="KW-1185">Reference proteome</keyword>
<dbReference type="AlphaFoldDB" id="A0A143PLF9"/>
<reference evidence="2" key="2">
    <citation type="submission" date="2016-04" db="EMBL/GenBank/DDBJ databases">
        <title>First Complete Genome Sequence of a Subdivision 6 Acidobacterium.</title>
        <authorList>
            <person name="Huang S."/>
            <person name="Vieira S."/>
            <person name="Bunk B."/>
            <person name="Riedel T."/>
            <person name="Sproeer C."/>
            <person name="Overmann J."/>
        </authorList>
    </citation>
    <scope>NUCLEOTIDE SEQUENCE [LARGE SCALE GENOMIC DNA]</scope>
    <source>
        <strain evidence="2">DSM 100886 HEG_-6_39</strain>
    </source>
</reference>
<evidence type="ECO:0000313" key="1">
    <source>
        <dbReference type="EMBL" id="AMY09246.1"/>
    </source>
</evidence>
<sequence>MSVAECYCTSHTHDTVPAMQSLCSVLVAAVLASLPEAEPWPDIVRATTLLAPGDGNQ</sequence>
<gene>
    <name evidence="1" type="ORF">LuPra_02459</name>
</gene>